<keyword evidence="1" id="KW-1133">Transmembrane helix</keyword>
<keyword evidence="3" id="KW-1185">Reference proteome</keyword>
<accession>A0A7U2ESZ9</accession>
<sequence>MRQCLFEVAAHMSVAGEVVPQISGLYLLGLLLLGMYVSKRDVELIHSLSRFLMHVIQRLHLPSDPRWVHRTIVTSIVADVLRSLPGLSPHR</sequence>
<keyword evidence="1" id="KW-0472">Membrane</keyword>
<evidence type="ECO:0000313" key="3">
    <source>
        <dbReference type="Proteomes" id="UP000663193"/>
    </source>
</evidence>
<organism evidence="2 3">
    <name type="scientific">Phaeosphaeria nodorum (strain SN15 / ATCC MYA-4574 / FGSC 10173)</name>
    <name type="common">Glume blotch fungus</name>
    <name type="synonym">Parastagonospora nodorum</name>
    <dbReference type="NCBI Taxonomy" id="321614"/>
    <lineage>
        <taxon>Eukaryota</taxon>
        <taxon>Fungi</taxon>
        <taxon>Dikarya</taxon>
        <taxon>Ascomycota</taxon>
        <taxon>Pezizomycotina</taxon>
        <taxon>Dothideomycetes</taxon>
        <taxon>Pleosporomycetidae</taxon>
        <taxon>Pleosporales</taxon>
        <taxon>Pleosporineae</taxon>
        <taxon>Phaeosphaeriaceae</taxon>
        <taxon>Parastagonospora</taxon>
    </lineage>
</organism>
<gene>
    <name evidence="2" type="ORF">JI435_401970</name>
</gene>
<dbReference type="VEuPathDB" id="FungiDB:JI435_401970"/>
<dbReference type="Proteomes" id="UP000663193">
    <property type="component" value="Chromosome 2"/>
</dbReference>
<name>A0A7U2ESZ9_PHANO</name>
<reference evidence="3" key="1">
    <citation type="journal article" date="2021" name="BMC Genomics">
        <title>Chromosome-level genome assembly and manually-curated proteome of model necrotroph Parastagonospora nodorum Sn15 reveals a genome-wide trove of candidate effector homologs, and redundancy of virulence-related functions within an accessory chromosome.</title>
        <authorList>
            <person name="Bertazzoni S."/>
            <person name="Jones D.A.B."/>
            <person name="Phan H.T."/>
            <person name="Tan K.-C."/>
            <person name="Hane J.K."/>
        </authorList>
    </citation>
    <scope>NUCLEOTIDE SEQUENCE [LARGE SCALE GENOMIC DNA]</scope>
    <source>
        <strain evidence="3">SN15 / ATCC MYA-4574 / FGSC 10173)</strain>
    </source>
</reference>
<evidence type="ECO:0000313" key="2">
    <source>
        <dbReference type="EMBL" id="QRC92122.1"/>
    </source>
</evidence>
<evidence type="ECO:0000256" key="1">
    <source>
        <dbReference type="SAM" id="Phobius"/>
    </source>
</evidence>
<dbReference type="EMBL" id="CP069024">
    <property type="protein sequence ID" value="QRC92122.1"/>
    <property type="molecule type" value="Genomic_DNA"/>
</dbReference>
<proteinExistence type="predicted"/>
<dbReference type="AlphaFoldDB" id="A0A7U2ESZ9"/>
<keyword evidence="1" id="KW-0812">Transmembrane</keyword>
<protein>
    <submittedName>
        <fullName evidence="2">Uncharacterized protein</fullName>
    </submittedName>
</protein>
<feature type="transmembrane region" description="Helical" evidence="1">
    <location>
        <begin position="18"/>
        <end position="37"/>
    </location>
</feature>